<organism evidence="2 3">
    <name type="scientific">Streptomyces triculaminicus</name>
    <dbReference type="NCBI Taxonomy" id="2816232"/>
    <lineage>
        <taxon>Bacteria</taxon>
        <taxon>Bacillati</taxon>
        <taxon>Actinomycetota</taxon>
        <taxon>Actinomycetes</taxon>
        <taxon>Kitasatosporales</taxon>
        <taxon>Streptomycetaceae</taxon>
        <taxon>Streptomyces</taxon>
    </lineage>
</organism>
<proteinExistence type="predicted"/>
<feature type="domain" description="Deoxyribonuclease NucA/NucB" evidence="1">
    <location>
        <begin position="8"/>
        <end position="52"/>
    </location>
</feature>
<evidence type="ECO:0000313" key="2">
    <source>
        <dbReference type="EMBL" id="MBO0651286.1"/>
    </source>
</evidence>
<keyword evidence="3" id="KW-1185">Reference proteome</keyword>
<dbReference type="EMBL" id="JAFMOF010000001">
    <property type="protein sequence ID" value="MBO0651286.1"/>
    <property type="molecule type" value="Genomic_DNA"/>
</dbReference>
<dbReference type="AlphaFoldDB" id="A0A939FG05"/>
<name>A0A939FG05_9ACTN</name>
<dbReference type="Proteomes" id="UP000664781">
    <property type="component" value="Unassembled WGS sequence"/>
</dbReference>
<gene>
    <name evidence="2" type="ORF">J1792_00235</name>
</gene>
<sequence>MGLPPEKQPKSGQQCDEYPFRTTLEGAASKDWDFSVRAVDRSDNASAGSRLKLYVLHERILRWDAGLADPQRSNDAYWVNIRYSTR</sequence>
<evidence type="ECO:0000259" key="1">
    <source>
        <dbReference type="Pfam" id="PF14040"/>
    </source>
</evidence>
<dbReference type="Pfam" id="PF14040">
    <property type="entry name" value="DNase_NucA_NucB"/>
    <property type="match status" value="1"/>
</dbReference>
<dbReference type="InterPro" id="IPR029476">
    <property type="entry name" value="DNase_NucA_NucB"/>
</dbReference>
<comment type="caution">
    <text evidence="2">The sequence shown here is derived from an EMBL/GenBank/DDBJ whole genome shotgun (WGS) entry which is preliminary data.</text>
</comment>
<accession>A0A939FG05</accession>
<evidence type="ECO:0000313" key="3">
    <source>
        <dbReference type="Proteomes" id="UP000664781"/>
    </source>
</evidence>
<protein>
    <recommendedName>
        <fullName evidence="1">Deoxyribonuclease NucA/NucB domain-containing protein</fullName>
    </recommendedName>
</protein>
<reference evidence="2" key="1">
    <citation type="submission" date="2021-03" db="EMBL/GenBank/DDBJ databases">
        <title>Streptomyces strains.</title>
        <authorList>
            <person name="Lund M.B."/>
            <person name="Toerring T."/>
        </authorList>
    </citation>
    <scope>NUCLEOTIDE SEQUENCE</scope>
    <source>
        <strain evidence="2">JCM 4242</strain>
    </source>
</reference>